<accession>A0AAD5CPP9</accession>
<dbReference type="Proteomes" id="UP001206925">
    <property type="component" value="Unassembled WGS sequence"/>
</dbReference>
<dbReference type="AlphaFoldDB" id="A0AAD5CPP9"/>
<gene>
    <name evidence="1" type="ORF">M8C21_019941</name>
</gene>
<keyword evidence="2" id="KW-1185">Reference proteome</keyword>
<reference evidence="1" key="1">
    <citation type="submission" date="2022-06" db="EMBL/GenBank/DDBJ databases">
        <title>Uncovering the hologenomic basis of an extraordinary plant invasion.</title>
        <authorList>
            <person name="Bieker V.C."/>
            <person name="Martin M.D."/>
            <person name="Gilbert T."/>
            <person name="Hodgins K."/>
            <person name="Battlay P."/>
            <person name="Petersen B."/>
            <person name="Wilson J."/>
        </authorList>
    </citation>
    <scope>NUCLEOTIDE SEQUENCE</scope>
    <source>
        <strain evidence="1">AA19_3_7</strain>
        <tissue evidence="1">Leaf</tissue>
    </source>
</reference>
<protein>
    <submittedName>
        <fullName evidence="1">Uncharacterized protein</fullName>
    </submittedName>
</protein>
<organism evidence="1 2">
    <name type="scientific">Ambrosia artemisiifolia</name>
    <name type="common">Common ragweed</name>
    <dbReference type="NCBI Taxonomy" id="4212"/>
    <lineage>
        <taxon>Eukaryota</taxon>
        <taxon>Viridiplantae</taxon>
        <taxon>Streptophyta</taxon>
        <taxon>Embryophyta</taxon>
        <taxon>Tracheophyta</taxon>
        <taxon>Spermatophyta</taxon>
        <taxon>Magnoliopsida</taxon>
        <taxon>eudicotyledons</taxon>
        <taxon>Gunneridae</taxon>
        <taxon>Pentapetalae</taxon>
        <taxon>asterids</taxon>
        <taxon>campanulids</taxon>
        <taxon>Asterales</taxon>
        <taxon>Asteraceae</taxon>
        <taxon>Asteroideae</taxon>
        <taxon>Heliantheae alliance</taxon>
        <taxon>Heliantheae</taxon>
        <taxon>Ambrosia</taxon>
    </lineage>
</organism>
<evidence type="ECO:0000313" key="2">
    <source>
        <dbReference type="Proteomes" id="UP001206925"/>
    </source>
</evidence>
<evidence type="ECO:0000313" key="1">
    <source>
        <dbReference type="EMBL" id="KAI7745514.1"/>
    </source>
</evidence>
<name>A0AAD5CPP9_AMBAR</name>
<dbReference type="EMBL" id="JAMZMK010007219">
    <property type="protein sequence ID" value="KAI7745514.1"/>
    <property type="molecule type" value="Genomic_DNA"/>
</dbReference>
<proteinExistence type="predicted"/>
<comment type="caution">
    <text evidence="1">The sequence shown here is derived from an EMBL/GenBank/DDBJ whole genome shotgun (WGS) entry which is preliminary data.</text>
</comment>
<sequence>MALSKILMTRNNNNHCIFTFTRWVHAIAQPPPLTTAISQSTNYTDGYVGELSCRNSSVAVDLEKLMDRMVLSVDHRTKHGQSMVSLPLFYCYNFSLFNKSIIMMK</sequence>